<sequence length="1207" mass="132379">MEASDAVIADVERALRQLLAPSTPAAEKAQLEAQLSALKAQIETCLPVLYTLLRASSDEYALWFASTTLEEYVASRWRAFPATEKLRLRRFVWDLVLARSDHARVGSSQPLQTAFVLRKLRKVLADIARLDWTVDAADEGDDHDSSDGHAFSSDSVASAGSSISSVSSSSGGGGGNSSAQWPEFLSQVEALVIEPPTRLCGLELLVVVAEEFGRDDATVVASRRRRVRRQLAAQLPSLLSLLSSILRGALEQIRAQEDALGEQDRVARLALDALLHLLAWAPMSEPLHATPWLSLLVDLAGCWHAAYARGGHAARHLDGASRVALQCLTELMGKRLPAARVDEAVAQLMLGLCALLQQAHDVPGSQDVLTEGYLDQLTALVEAFLTQHLRRLEHPQFEAVLPQFLELVMALTARQPHVSGFLNCLSVWEVFVGYIEDAEQSDAAASSRVRQLLAAYEHGLTGVMLHLLERVNYATNQAQLEELEDEDSSNERATGTLDDDPTAFDVDSDTTSGRFLSGSLQDLAQWYATHGTGSDDASVNVELSDYKEFVVECIALIRRIAALPSCAPALLERVVPKVSEACQQLVFRLHETPALPPGSTAWTEERYAIRDLTVNCAILSSVCAQHYCVSADPADQLAGWQLLRQFTVLAEYVTRHRLHTRGDVFVGLQCEALTCVRFCLTCVPFVLTQPGARGDVLEATEGILQVLLTTLDTTIVPSPHVVMQSAMQLLANLGYVLPYDEMVALPSMSQLEKHIHTFSQHLPLTIQGDLYTSMSNSILNSAISLRSSGAASDEAMHRWANAYGALILPLRESIDQSAVAVQQNDSRVLERAMISQIQRDCFIVRSLARSVETKPKIAKDGFCSAYQPSFGSLLALMTTYFSVIKKTALSSGEAHARIPVNNALKVVNEIVRLYAQLLKSIRKEMPKEVVAEIMRIFVEIFQDAQLSAILSAQGTSGLMVLCGFLQLLKIVVEEPTPVFASFLKDILDLCFGPLKEAIFDHAESEAIVLGYFVALVEQLLEKHYRFFVAPATNVSRERAFSSDAARTYFVSIFQSLAAVLTSQSSQADAQAEQRGGLSPRLCRQVLALLDRIDRAHVLFAFSGFQSEIRLGLLSTLMTIVTKGEMNLLQDEVIALIYRLAAVDFPSFFTVFLPAFTKDILTPADVEVAASYDDGDCLQWSGHVDLPTFTRDVHAYLNDLRAIKAQAA</sequence>
<evidence type="ECO:0000256" key="2">
    <source>
        <dbReference type="ARBA" id="ARBA00004496"/>
    </source>
</evidence>
<evidence type="ECO:0000256" key="5">
    <source>
        <dbReference type="ARBA" id="ARBA00022490"/>
    </source>
</evidence>
<dbReference type="GO" id="GO:0005634">
    <property type="term" value="C:nucleus"/>
    <property type="evidence" value="ECO:0007669"/>
    <property type="project" value="UniProtKB-SubCell"/>
</dbReference>
<protein>
    <recommendedName>
        <fullName evidence="9">Importin N-terminal domain-containing protein</fullName>
    </recommendedName>
</protein>
<dbReference type="InterPro" id="IPR016024">
    <property type="entry name" value="ARM-type_fold"/>
</dbReference>
<reference evidence="10" key="1">
    <citation type="submission" date="2021-12" db="EMBL/GenBank/DDBJ databases">
        <title>Prjna785345.</title>
        <authorList>
            <person name="Rujirawat T."/>
            <person name="Krajaejun T."/>
        </authorList>
    </citation>
    <scope>NUCLEOTIDE SEQUENCE</scope>
    <source>
        <strain evidence="10">Pi057C3</strain>
    </source>
</reference>
<gene>
    <name evidence="10" type="ORF">P43SY_006789</name>
</gene>
<dbReference type="PANTHER" id="PTHR21452:SF4">
    <property type="entry name" value="EXPORTIN-6"/>
    <property type="match status" value="1"/>
</dbReference>
<evidence type="ECO:0000256" key="7">
    <source>
        <dbReference type="ARBA" id="ARBA00023242"/>
    </source>
</evidence>
<evidence type="ECO:0000313" key="10">
    <source>
        <dbReference type="EMBL" id="KAJ0402092.1"/>
    </source>
</evidence>
<keyword evidence="6" id="KW-0653">Protein transport</keyword>
<comment type="subcellular location">
    <subcellularLocation>
        <location evidence="2">Cytoplasm</location>
    </subcellularLocation>
    <subcellularLocation>
        <location evidence="1">Nucleus</location>
    </subcellularLocation>
</comment>
<keyword evidence="11" id="KW-1185">Reference proteome</keyword>
<evidence type="ECO:0000256" key="8">
    <source>
        <dbReference type="SAM" id="MobiDB-lite"/>
    </source>
</evidence>
<evidence type="ECO:0000256" key="3">
    <source>
        <dbReference type="ARBA" id="ARBA00009466"/>
    </source>
</evidence>
<evidence type="ECO:0000259" key="9">
    <source>
        <dbReference type="PROSITE" id="PS50166"/>
    </source>
</evidence>
<dbReference type="AlphaFoldDB" id="A0AAD5M4U5"/>
<feature type="region of interest" description="Disordered" evidence="8">
    <location>
        <begin position="481"/>
        <end position="504"/>
    </location>
</feature>
<dbReference type="GO" id="GO:0005049">
    <property type="term" value="F:nuclear export signal receptor activity"/>
    <property type="evidence" value="ECO:0007669"/>
    <property type="project" value="InterPro"/>
</dbReference>
<dbReference type="Proteomes" id="UP001209570">
    <property type="component" value="Unassembled WGS sequence"/>
</dbReference>
<dbReference type="Pfam" id="PF08389">
    <property type="entry name" value="Xpo1"/>
    <property type="match status" value="1"/>
</dbReference>
<dbReference type="GO" id="GO:0031267">
    <property type="term" value="F:small GTPase binding"/>
    <property type="evidence" value="ECO:0007669"/>
    <property type="project" value="InterPro"/>
</dbReference>
<dbReference type="InterPro" id="IPR040016">
    <property type="entry name" value="XPO6"/>
</dbReference>
<name>A0AAD5M4U5_PYTIN</name>
<keyword evidence="7" id="KW-0539">Nucleus</keyword>
<keyword evidence="5" id="KW-0963">Cytoplasm</keyword>
<dbReference type="Pfam" id="PF03810">
    <property type="entry name" value="IBN_N"/>
    <property type="match status" value="1"/>
</dbReference>
<evidence type="ECO:0000256" key="4">
    <source>
        <dbReference type="ARBA" id="ARBA00022448"/>
    </source>
</evidence>
<comment type="caution">
    <text evidence="10">The sequence shown here is derived from an EMBL/GenBank/DDBJ whole genome shotgun (WGS) entry which is preliminary data.</text>
</comment>
<feature type="domain" description="Importin N-terminal" evidence="9">
    <location>
        <begin position="31"/>
        <end position="98"/>
    </location>
</feature>
<comment type="similarity">
    <text evidence="3">Belongs to the exportin family.</text>
</comment>
<evidence type="ECO:0000256" key="1">
    <source>
        <dbReference type="ARBA" id="ARBA00004123"/>
    </source>
</evidence>
<evidence type="ECO:0000313" key="11">
    <source>
        <dbReference type="Proteomes" id="UP001209570"/>
    </source>
</evidence>
<organism evidence="10 11">
    <name type="scientific">Pythium insidiosum</name>
    <name type="common">Pythiosis disease agent</name>
    <dbReference type="NCBI Taxonomy" id="114742"/>
    <lineage>
        <taxon>Eukaryota</taxon>
        <taxon>Sar</taxon>
        <taxon>Stramenopiles</taxon>
        <taxon>Oomycota</taxon>
        <taxon>Peronosporomycetes</taxon>
        <taxon>Pythiales</taxon>
        <taxon>Pythiaceae</taxon>
        <taxon>Pythium</taxon>
    </lineage>
</organism>
<evidence type="ECO:0000256" key="6">
    <source>
        <dbReference type="ARBA" id="ARBA00022927"/>
    </source>
</evidence>
<dbReference type="InterPro" id="IPR001494">
    <property type="entry name" value="Importin-beta_N"/>
</dbReference>
<proteinExistence type="inferred from homology"/>
<dbReference type="SUPFAM" id="SSF48371">
    <property type="entry name" value="ARM repeat"/>
    <property type="match status" value="1"/>
</dbReference>
<dbReference type="InterPro" id="IPR011989">
    <property type="entry name" value="ARM-like"/>
</dbReference>
<accession>A0AAD5M4U5</accession>
<keyword evidence="4" id="KW-0813">Transport</keyword>
<dbReference type="GO" id="GO:0006611">
    <property type="term" value="P:protein export from nucleus"/>
    <property type="evidence" value="ECO:0007669"/>
    <property type="project" value="InterPro"/>
</dbReference>
<dbReference type="Gene3D" id="1.25.10.10">
    <property type="entry name" value="Leucine-rich Repeat Variant"/>
    <property type="match status" value="1"/>
</dbReference>
<dbReference type="PROSITE" id="PS50166">
    <property type="entry name" value="IMPORTIN_B_NT"/>
    <property type="match status" value="1"/>
</dbReference>
<dbReference type="PANTHER" id="PTHR21452">
    <property type="entry name" value="EXPORTIN-6"/>
    <property type="match status" value="1"/>
</dbReference>
<dbReference type="InterPro" id="IPR013598">
    <property type="entry name" value="Exportin-1/Importin-b-like"/>
</dbReference>
<dbReference type="EMBL" id="JAKCXM010000111">
    <property type="protein sequence ID" value="KAJ0402092.1"/>
    <property type="molecule type" value="Genomic_DNA"/>
</dbReference>
<dbReference type="GO" id="GO:0005737">
    <property type="term" value="C:cytoplasm"/>
    <property type="evidence" value="ECO:0007669"/>
    <property type="project" value="UniProtKB-SubCell"/>
</dbReference>